<comment type="caution">
    <text evidence="1">The sequence shown here is derived from an EMBL/GenBank/DDBJ whole genome shotgun (WGS) entry which is preliminary data.</text>
</comment>
<dbReference type="EMBL" id="BAABME010017466">
    <property type="protein sequence ID" value="GAA0150187.1"/>
    <property type="molecule type" value="Genomic_DNA"/>
</dbReference>
<proteinExistence type="predicted"/>
<sequence>MEVFKEGGSITLPPVLDRTNYVYRKARMIAFLKSLDTSTWKAILTGWTTPTVNNIGVITVKPEDNWTGEE</sequence>
<reference evidence="1 2" key="1">
    <citation type="submission" date="2024-01" db="EMBL/GenBank/DDBJ databases">
        <title>The complete chloroplast genome sequence of Lithospermum erythrorhizon: insights into the phylogenetic relationship among Boraginaceae species and the maternal lineages of purple gromwells.</title>
        <authorList>
            <person name="Okada T."/>
            <person name="Watanabe K."/>
        </authorList>
    </citation>
    <scope>NUCLEOTIDE SEQUENCE [LARGE SCALE GENOMIC DNA]</scope>
</reference>
<evidence type="ECO:0000313" key="1">
    <source>
        <dbReference type="EMBL" id="GAA0150187.1"/>
    </source>
</evidence>
<dbReference type="Proteomes" id="UP001454036">
    <property type="component" value="Unassembled WGS sequence"/>
</dbReference>
<name>A0AAV3PEM2_LITER</name>
<protein>
    <recommendedName>
        <fullName evidence="3">Gag-pol polyprotein</fullName>
    </recommendedName>
</protein>
<accession>A0AAV3PEM2</accession>
<dbReference type="AlphaFoldDB" id="A0AAV3PEM2"/>
<organism evidence="1 2">
    <name type="scientific">Lithospermum erythrorhizon</name>
    <name type="common">Purple gromwell</name>
    <name type="synonym">Lithospermum officinale var. erythrorhizon</name>
    <dbReference type="NCBI Taxonomy" id="34254"/>
    <lineage>
        <taxon>Eukaryota</taxon>
        <taxon>Viridiplantae</taxon>
        <taxon>Streptophyta</taxon>
        <taxon>Embryophyta</taxon>
        <taxon>Tracheophyta</taxon>
        <taxon>Spermatophyta</taxon>
        <taxon>Magnoliopsida</taxon>
        <taxon>eudicotyledons</taxon>
        <taxon>Gunneridae</taxon>
        <taxon>Pentapetalae</taxon>
        <taxon>asterids</taxon>
        <taxon>lamiids</taxon>
        <taxon>Boraginales</taxon>
        <taxon>Boraginaceae</taxon>
        <taxon>Boraginoideae</taxon>
        <taxon>Lithospermeae</taxon>
        <taxon>Lithospermum</taxon>
    </lineage>
</organism>
<evidence type="ECO:0000313" key="2">
    <source>
        <dbReference type="Proteomes" id="UP001454036"/>
    </source>
</evidence>
<keyword evidence="2" id="KW-1185">Reference proteome</keyword>
<evidence type="ECO:0008006" key="3">
    <source>
        <dbReference type="Google" id="ProtNLM"/>
    </source>
</evidence>
<gene>
    <name evidence="1" type="ORF">LIER_37076</name>
</gene>